<keyword evidence="3" id="KW-0813">Transport</keyword>
<feature type="domain" description="Cation efflux protein transmembrane" evidence="7">
    <location>
        <begin position="2"/>
        <end position="172"/>
    </location>
</feature>
<dbReference type="PANTHER" id="PTHR11562:SF17">
    <property type="entry name" value="RE54080P-RELATED"/>
    <property type="match status" value="1"/>
</dbReference>
<keyword evidence="9" id="KW-1185">Reference proteome</keyword>
<dbReference type="SUPFAM" id="SSF161111">
    <property type="entry name" value="Cation efflux protein transmembrane domain-like"/>
    <property type="match status" value="1"/>
</dbReference>
<dbReference type="Proteomes" id="UP001169066">
    <property type="component" value="Unassembled WGS sequence"/>
</dbReference>
<dbReference type="EMBL" id="JAQIBC010000002">
    <property type="protein sequence ID" value="MDM5263534.1"/>
    <property type="molecule type" value="Genomic_DNA"/>
</dbReference>
<accession>A0ABT7QRL2</accession>
<keyword evidence="3" id="KW-0406">Ion transport</keyword>
<dbReference type="InterPro" id="IPR058533">
    <property type="entry name" value="Cation_efflux_TM"/>
</dbReference>
<proteinExistence type="predicted"/>
<evidence type="ECO:0000256" key="4">
    <source>
        <dbReference type="ARBA" id="ARBA00022989"/>
    </source>
</evidence>
<keyword evidence="3" id="KW-0864">Zinc transport</keyword>
<comment type="subcellular location">
    <subcellularLocation>
        <location evidence="1">Membrane</location>
        <topology evidence="1">Multi-pass membrane protein</topology>
    </subcellularLocation>
</comment>
<name>A0ABT7QRL2_9BACT</name>
<evidence type="ECO:0000313" key="9">
    <source>
        <dbReference type="Proteomes" id="UP001169066"/>
    </source>
</evidence>
<evidence type="ECO:0000259" key="7">
    <source>
        <dbReference type="Pfam" id="PF01545"/>
    </source>
</evidence>
<reference evidence="8" key="1">
    <citation type="submission" date="2023-01" db="EMBL/GenBank/DDBJ databases">
        <title>Sulfurovum sp. XTW-4 genome assembly.</title>
        <authorList>
            <person name="Wang J."/>
        </authorList>
    </citation>
    <scope>NUCLEOTIDE SEQUENCE</scope>
    <source>
        <strain evidence="8">XTW-4</strain>
    </source>
</reference>
<dbReference type="RefSeq" id="WP_008242513.1">
    <property type="nucleotide sequence ID" value="NZ_JAQIBC010000002.1"/>
</dbReference>
<dbReference type="InterPro" id="IPR050681">
    <property type="entry name" value="CDF/SLC30A"/>
</dbReference>
<dbReference type="Gene3D" id="1.20.1510.10">
    <property type="entry name" value="Cation efflux protein transmembrane domain"/>
    <property type="match status" value="1"/>
</dbReference>
<keyword evidence="4 6" id="KW-1133">Transmembrane helix</keyword>
<organism evidence="8 9">
    <name type="scientific">Sulfurovum xiamenensis</name>
    <dbReference type="NCBI Taxonomy" id="3019066"/>
    <lineage>
        <taxon>Bacteria</taxon>
        <taxon>Pseudomonadati</taxon>
        <taxon>Campylobacterota</taxon>
        <taxon>Epsilonproteobacteria</taxon>
        <taxon>Campylobacterales</taxon>
        <taxon>Sulfurovaceae</taxon>
        <taxon>Sulfurovum</taxon>
    </lineage>
</organism>
<evidence type="ECO:0000313" key="8">
    <source>
        <dbReference type="EMBL" id="MDM5263534.1"/>
    </source>
</evidence>
<evidence type="ECO:0000256" key="1">
    <source>
        <dbReference type="ARBA" id="ARBA00004141"/>
    </source>
</evidence>
<sequence length="183" mass="19884">MSINAFMFMAEITLGILSESTALIADSLDMLADATVYGIALYAVGKSPLVKIKAAHLSGIFQVILGVLVFADVIRRLIYGSEPESLLMIFVGMAALVANIICLILISKYKKGEVHMRASWIFSKNDVIANVGIIIGGGFVYLLETRLPDLIVGMIISIIVIRGGIDIIKDAYHEKRVHTESCI</sequence>
<evidence type="ECO:0000256" key="5">
    <source>
        <dbReference type="ARBA" id="ARBA00023136"/>
    </source>
</evidence>
<evidence type="ECO:0000256" key="2">
    <source>
        <dbReference type="ARBA" id="ARBA00022692"/>
    </source>
</evidence>
<dbReference type="InterPro" id="IPR027469">
    <property type="entry name" value="Cation_efflux_TMD_sf"/>
</dbReference>
<feature type="transmembrane region" description="Helical" evidence="6">
    <location>
        <begin position="86"/>
        <end position="106"/>
    </location>
</feature>
<gene>
    <name evidence="8" type="ORF">PF327_04925</name>
</gene>
<feature type="transmembrane region" description="Helical" evidence="6">
    <location>
        <begin position="127"/>
        <end position="144"/>
    </location>
</feature>
<dbReference type="Pfam" id="PF01545">
    <property type="entry name" value="Cation_efflux"/>
    <property type="match status" value="1"/>
</dbReference>
<protein>
    <submittedName>
        <fullName evidence="8">Cation transporter</fullName>
    </submittedName>
</protein>
<feature type="transmembrane region" description="Helical" evidence="6">
    <location>
        <begin position="150"/>
        <end position="168"/>
    </location>
</feature>
<evidence type="ECO:0000256" key="6">
    <source>
        <dbReference type="SAM" id="Phobius"/>
    </source>
</evidence>
<dbReference type="PANTHER" id="PTHR11562">
    <property type="entry name" value="CATION EFFLUX PROTEIN/ ZINC TRANSPORTER"/>
    <property type="match status" value="1"/>
</dbReference>
<comment type="caution">
    <text evidence="8">The sequence shown here is derived from an EMBL/GenBank/DDBJ whole genome shotgun (WGS) entry which is preliminary data.</text>
</comment>
<keyword evidence="5 6" id="KW-0472">Membrane</keyword>
<keyword evidence="3" id="KW-0862">Zinc</keyword>
<feature type="transmembrane region" description="Helical" evidence="6">
    <location>
        <begin position="54"/>
        <end position="74"/>
    </location>
</feature>
<evidence type="ECO:0000256" key="3">
    <source>
        <dbReference type="ARBA" id="ARBA00022906"/>
    </source>
</evidence>
<keyword evidence="2 6" id="KW-0812">Transmembrane</keyword>